<evidence type="ECO:0000259" key="1">
    <source>
        <dbReference type="Pfam" id="PF00144"/>
    </source>
</evidence>
<gene>
    <name evidence="2" type="ORF">ACIBP4_27510</name>
</gene>
<proteinExistence type="predicted"/>
<reference evidence="2 3" key="1">
    <citation type="submission" date="2024-10" db="EMBL/GenBank/DDBJ databases">
        <title>The Natural Products Discovery Center: Release of the First 8490 Sequenced Strains for Exploring Actinobacteria Biosynthetic Diversity.</title>
        <authorList>
            <person name="Kalkreuter E."/>
            <person name="Kautsar S.A."/>
            <person name="Yang D."/>
            <person name="Bader C.D."/>
            <person name="Teijaro C.N."/>
            <person name="Fluegel L."/>
            <person name="Davis C.M."/>
            <person name="Simpson J.R."/>
            <person name="Lauterbach L."/>
            <person name="Steele A.D."/>
            <person name="Gui C."/>
            <person name="Meng S."/>
            <person name="Li G."/>
            <person name="Viehrig K."/>
            <person name="Ye F."/>
            <person name="Su P."/>
            <person name="Kiefer A.F."/>
            <person name="Nichols A."/>
            <person name="Cepeda A.J."/>
            <person name="Yan W."/>
            <person name="Fan B."/>
            <person name="Jiang Y."/>
            <person name="Adhikari A."/>
            <person name="Zheng C.-J."/>
            <person name="Schuster L."/>
            <person name="Cowan T.M."/>
            <person name="Smanski M.J."/>
            <person name="Chevrette M.G."/>
            <person name="De Carvalho L.P.S."/>
            <person name="Shen B."/>
        </authorList>
    </citation>
    <scope>NUCLEOTIDE SEQUENCE [LARGE SCALE GENOMIC DNA]</scope>
    <source>
        <strain evidence="2 3">NPDC049845</strain>
    </source>
</reference>
<evidence type="ECO:0000313" key="2">
    <source>
        <dbReference type="EMBL" id="MFI7266038.1"/>
    </source>
</evidence>
<dbReference type="InterPro" id="IPR050491">
    <property type="entry name" value="AmpC-like"/>
</dbReference>
<feature type="domain" description="Beta-lactamase-related" evidence="1">
    <location>
        <begin position="22"/>
        <end position="331"/>
    </location>
</feature>
<dbReference type="Proteomes" id="UP001612812">
    <property type="component" value="Unassembled WGS sequence"/>
</dbReference>
<dbReference type="RefSeq" id="WP_396768571.1">
    <property type="nucleotide sequence ID" value="NZ_JBITLA010000002.1"/>
</dbReference>
<dbReference type="SUPFAM" id="SSF56601">
    <property type="entry name" value="beta-lactamase/transpeptidase-like"/>
    <property type="match status" value="1"/>
</dbReference>
<dbReference type="Pfam" id="PF00144">
    <property type="entry name" value="Beta-lactamase"/>
    <property type="match status" value="1"/>
</dbReference>
<evidence type="ECO:0000313" key="3">
    <source>
        <dbReference type="Proteomes" id="UP001612812"/>
    </source>
</evidence>
<keyword evidence="3" id="KW-1185">Reference proteome</keyword>
<dbReference type="PANTHER" id="PTHR46825:SF9">
    <property type="entry name" value="BETA-LACTAMASE-RELATED DOMAIN-CONTAINING PROTEIN"/>
    <property type="match status" value="1"/>
</dbReference>
<dbReference type="Gene3D" id="3.40.710.10">
    <property type="entry name" value="DD-peptidase/beta-lactamase superfamily"/>
    <property type="match status" value="1"/>
</dbReference>
<organism evidence="2 3">
    <name type="scientific">Micromonospora maritima</name>
    <dbReference type="NCBI Taxonomy" id="986711"/>
    <lineage>
        <taxon>Bacteria</taxon>
        <taxon>Bacillati</taxon>
        <taxon>Actinomycetota</taxon>
        <taxon>Actinomycetes</taxon>
        <taxon>Micromonosporales</taxon>
        <taxon>Micromonosporaceae</taxon>
        <taxon>Micromonospora</taxon>
    </lineage>
</organism>
<keyword evidence="2" id="KW-0378">Hydrolase</keyword>
<dbReference type="PANTHER" id="PTHR46825">
    <property type="entry name" value="D-ALANYL-D-ALANINE-CARBOXYPEPTIDASE/ENDOPEPTIDASE AMPH"/>
    <property type="match status" value="1"/>
</dbReference>
<name>A0ABW7ZT76_9ACTN</name>
<protein>
    <submittedName>
        <fullName evidence="2">Serine hydrolase domain-containing protein</fullName>
        <ecNumber evidence="2">3.-.-.-</ecNumber>
    </submittedName>
</protein>
<dbReference type="GO" id="GO:0016787">
    <property type="term" value="F:hydrolase activity"/>
    <property type="evidence" value="ECO:0007669"/>
    <property type="project" value="UniProtKB-KW"/>
</dbReference>
<accession>A0ABW7ZT76</accession>
<dbReference type="EC" id="3.-.-.-" evidence="2"/>
<dbReference type="EMBL" id="JBITLE010000015">
    <property type="protein sequence ID" value="MFI7266038.1"/>
    <property type="molecule type" value="Genomic_DNA"/>
</dbReference>
<sequence length="450" mass="48628">MNSTDTSVPATETTLAVRPCEPGVILRVGQAGHPTVQAHTGLASVELAAPIEEETAFNIGSVAKQITAYLCIRAARDRVLTLDRPVGHILPRFRIPDVTIGDLIQHQGGVRDAESLLCLAGFRELDHYTADDLLQLAYRQRHRAVEPGRFLYSNTGYLLLAEVLTHAYGAGLHEIADRHVFTPLGMTSARFKADPGEVIPGAAASYQAVASGWQHQQRPVTLPGPGSLWCTAADLDRWLAHLWHEWHCQADDALPFDQHLGYQSSDHAPFTYGPGLYADPRPGRTTVFHYGHEQGFSAAAHLTSSGQVVICLSNHTDIAADHVAAAALADLTHDSNVDPGQILSRALYSRSAPKVTTPGGVDPQAPHTTLGTYTCAEVPGSVRLARCAGSLFLWRRGTLDRLTCTGSTYVADGYTLTLDTSSADEDVPGPNGFVLDLDRAPGLRYRRRPD</sequence>
<dbReference type="InterPro" id="IPR001466">
    <property type="entry name" value="Beta-lactam-related"/>
</dbReference>
<dbReference type="InterPro" id="IPR012338">
    <property type="entry name" value="Beta-lactam/transpept-like"/>
</dbReference>
<comment type="caution">
    <text evidence="2">The sequence shown here is derived from an EMBL/GenBank/DDBJ whole genome shotgun (WGS) entry which is preliminary data.</text>
</comment>